<name>A0ACB8T7X4_9AGAM</name>
<sequence>MERIGGSADVFWQDIARSRFLFLDGVTTPSGQQYTTDTYRRVDDELAAIHLALCHSRSRRNAMAPISRLSPEILALIFFFLVRSHPVDLDDLEVVKITRICRRWREVAINSAILWSVIPLALDERWVTVMLTRAKGTPTTIFGDPEAEMTKLKVKNLLQHFHNTANFDLSSHQLYLAEADVTRELCLGLSTPAPALKSISMIFSRYRHRVPENLFDKHAPRLRYITLRNVTGFPWATCFATNLVRLDISCTLGSQSLRTDDAPTLFPSVDEILDFLDQSPTLEELFLVRCFEPFRSGRPHHPIVELPCLTICDIGTEYLTDSLYIIQHLEMPLSAELTLVLGVVATDRPDEIFGAVFATPLPHIRSNAELASFGIAFICDDNYPTYEEDLHVTLTRFSDSLYGHPEAILHMCIQTAGARALMRDSHRDWIQSFYRSLPAGLGNLSHISVSLHRHAPPHVTRQQFSARDWQEIWGLADEVREVSTDHNAALELLLALSTCVEVDGTGWKHHTDSAVPATDRTFFLPKLSSLVLRELDLDQDVIDVDGQSFTAVELLVTCLTARKLARSPLDSFRLVSCLSEDWKWLERLKHDGVVPIVEWSGDDNIVECTEYDA</sequence>
<organism evidence="1 2">
    <name type="scientific">Artomyces pyxidatus</name>
    <dbReference type="NCBI Taxonomy" id="48021"/>
    <lineage>
        <taxon>Eukaryota</taxon>
        <taxon>Fungi</taxon>
        <taxon>Dikarya</taxon>
        <taxon>Basidiomycota</taxon>
        <taxon>Agaricomycotina</taxon>
        <taxon>Agaricomycetes</taxon>
        <taxon>Russulales</taxon>
        <taxon>Auriscalpiaceae</taxon>
        <taxon>Artomyces</taxon>
    </lineage>
</organism>
<reference evidence="1" key="2">
    <citation type="journal article" date="2022" name="New Phytol.">
        <title>Evolutionary transition to the ectomycorrhizal habit in the genomes of a hyperdiverse lineage of mushroom-forming fungi.</title>
        <authorList>
            <person name="Looney B."/>
            <person name="Miyauchi S."/>
            <person name="Morin E."/>
            <person name="Drula E."/>
            <person name="Courty P.E."/>
            <person name="Kohler A."/>
            <person name="Kuo A."/>
            <person name="LaButti K."/>
            <person name="Pangilinan J."/>
            <person name="Lipzen A."/>
            <person name="Riley R."/>
            <person name="Andreopoulos W."/>
            <person name="He G."/>
            <person name="Johnson J."/>
            <person name="Nolan M."/>
            <person name="Tritt A."/>
            <person name="Barry K.W."/>
            <person name="Grigoriev I.V."/>
            <person name="Nagy L.G."/>
            <person name="Hibbett D."/>
            <person name="Henrissat B."/>
            <person name="Matheny P.B."/>
            <person name="Labbe J."/>
            <person name="Martin F.M."/>
        </authorList>
    </citation>
    <scope>NUCLEOTIDE SEQUENCE</scope>
    <source>
        <strain evidence="1">HHB10654</strain>
    </source>
</reference>
<keyword evidence="2" id="KW-1185">Reference proteome</keyword>
<dbReference type="EMBL" id="MU277199">
    <property type="protein sequence ID" value="KAI0064253.1"/>
    <property type="molecule type" value="Genomic_DNA"/>
</dbReference>
<dbReference type="Proteomes" id="UP000814140">
    <property type="component" value="Unassembled WGS sequence"/>
</dbReference>
<protein>
    <submittedName>
        <fullName evidence="1">Uncharacterized protein</fullName>
    </submittedName>
</protein>
<evidence type="ECO:0000313" key="1">
    <source>
        <dbReference type="EMBL" id="KAI0064253.1"/>
    </source>
</evidence>
<gene>
    <name evidence="1" type="ORF">BV25DRAFT_298322</name>
</gene>
<accession>A0ACB8T7X4</accession>
<evidence type="ECO:0000313" key="2">
    <source>
        <dbReference type="Proteomes" id="UP000814140"/>
    </source>
</evidence>
<proteinExistence type="predicted"/>
<comment type="caution">
    <text evidence="1">The sequence shown here is derived from an EMBL/GenBank/DDBJ whole genome shotgun (WGS) entry which is preliminary data.</text>
</comment>
<reference evidence="1" key="1">
    <citation type="submission" date="2021-03" db="EMBL/GenBank/DDBJ databases">
        <authorList>
            <consortium name="DOE Joint Genome Institute"/>
            <person name="Ahrendt S."/>
            <person name="Looney B.P."/>
            <person name="Miyauchi S."/>
            <person name="Morin E."/>
            <person name="Drula E."/>
            <person name="Courty P.E."/>
            <person name="Chicoki N."/>
            <person name="Fauchery L."/>
            <person name="Kohler A."/>
            <person name="Kuo A."/>
            <person name="Labutti K."/>
            <person name="Pangilinan J."/>
            <person name="Lipzen A."/>
            <person name="Riley R."/>
            <person name="Andreopoulos W."/>
            <person name="He G."/>
            <person name="Johnson J."/>
            <person name="Barry K.W."/>
            <person name="Grigoriev I.V."/>
            <person name="Nagy L."/>
            <person name="Hibbett D."/>
            <person name="Henrissat B."/>
            <person name="Matheny P.B."/>
            <person name="Labbe J."/>
            <person name="Martin F."/>
        </authorList>
    </citation>
    <scope>NUCLEOTIDE SEQUENCE</scope>
    <source>
        <strain evidence="1">HHB10654</strain>
    </source>
</reference>